<proteinExistence type="predicted"/>
<dbReference type="RefSeq" id="XP_047779633.1">
    <property type="nucleotide sequence ID" value="XM_047919296.1"/>
</dbReference>
<feature type="region of interest" description="Disordered" evidence="1">
    <location>
        <begin position="162"/>
        <end position="198"/>
    </location>
</feature>
<name>A0ABQ8KID2_9APHY</name>
<evidence type="ECO:0008006" key="5">
    <source>
        <dbReference type="Google" id="ProtNLM"/>
    </source>
</evidence>
<reference evidence="3 4" key="1">
    <citation type="journal article" date="2021" name="Environ. Microbiol.">
        <title>Gene family expansions and transcriptome signatures uncover fungal adaptations to wood decay.</title>
        <authorList>
            <person name="Hage H."/>
            <person name="Miyauchi S."/>
            <person name="Viragh M."/>
            <person name="Drula E."/>
            <person name="Min B."/>
            <person name="Chaduli D."/>
            <person name="Navarro D."/>
            <person name="Favel A."/>
            <person name="Norest M."/>
            <person name="Lesage-Meessen L."/>
            <person name="Balint B."/>
            <person name="Merenyi Z."/>
            <person name="de Eugenio L."/>
            <person name="Morin E."/>
            <person name="Martinez A.T."/>
            <person name="Baldrian P."/>
            <person name="Stursova M."/>
            <person name="Martinez M.J."/>
            <person name="Novotny C."/>
            <person name="Magnuson J.K."/>
            <person name="Spatafora J.W."/>
            <person name="Maurice S."/>
            <person name="Pangilinan J."/>
            <person name="Andreopoulos W."/>
            <person name="LaButti K."/>
            <person name="Hundley H."/>
            <person name="Na H."/>
            <person name="Kuo A."/>
            <person name="Barry K."/>
            <person name="Lipzen A."/>
            <person name="Henrissat B."/>
            <person name="Riley R."/>
            <person name="Ahrendt S."/>
            <person name="Nagy L.G."/>
            <person name="Grigoriev I.V."/>
            <person name="Martin F."/>
            <person name="Rosso M.N."/>
        </authorList>
    </citation>
    <scope>NUCLEOTIDE SEQUENCE [LARGE SCALE GENOMIC DNA]</scope>
    <source>
        <strain evidence="3 4">CIRM-BRFM 1785</strain>
    </source>
</reference>
<keyword evidence="2" id="KW-0732">Signal</keyword>
<feature type="chain" id="PRO_5046064698" description="Secreted protein" evidence="2">
    <location>
        <begin position="20"/>
        <end position="210"/>
    </location>
</feature>
<dbReference type="EMBL" id="JADCUA010000008">
    <property type="protein sequence ID" value="KAH9837595.1"/>
    <property type="molecule type" value="Genomic_DNA"/>
</dbReference>
<feature type="compositionally biased region" description="Basic and acidic residues" evidence="1">
    <location>
        <begin position="127"/>
        <end position="147"/>
    </location>
</feature>
<feature type="region of interest" description="Disordered" evidence="1">
    <location>
        <begin position="76"/>
        <end position="149"/>
    </location>
</feature>
<evidence type="ECO:0000256" key="2">
    <source>
        <dbReference type="SAM" id="SignalP"/>
    </source>
</evidence>
<gene>
    <name evidence="3" type="ORF">C8Q71DRAFT_551450</name>
</gene>
<evidence type="ECO:0000313" key="3">
    <source>
        <dbReference type="EMBL" id="KAH9837595.1"/>
    </source>
</evidence>
<accession>A0ABQ8KID2</accession>
<organism evidence="3 4">
    <name type="scientific">Rhodofomes roseus</name>
    <dbReference type="NCBI Taxonomy" id="34475"/>
    <lineage>
        <taxon>Eukaryota</taxon>
        <taxon>Fungi</taxon>
        <taxon>Dikarya</taxon>
        <taxon>Basidiomycota</taxon>
        <taxon>Agaricomycotina</taxon>
        <taxon>Agaricomycetes</taxon>
        <taxon>Polyporales</taxon>
        <taxon>Rhodofomes</taxon>
    </lineage>
</organism>
<evidence type="ECO:0000313" key="4">
    <source>
        <dbReference type="Proteomes" id="UP000814176"/>
    </source>
</evidence>
<feature type="signal peptide" evidence="2">
    <location>
        <begin position="1"/>
        <end position="19"/>
    </location>
</feature>
<dbReference type="Proteomes" id="UP000814176">
    <property type="component" value="Unassembled WGS sequence"/>
</dbReference>
<comment type="caution">
    <text evidence="3">The sequence shown here is derived from an EMBL/GenBank/DDBJ whole genome shotgun (WGS) entry which is preliminary data.</text>
</comment>
<sequence length="210" mass="22941">MSVHPLSAFVLLCTSLCWATQRGQSEYAPLWPCGRTRRTYMNRTSRDSHLYPYPVTLLLSVRTPLSTDLNYGSAKYANDETPGQERTGKLVDYRVPTVQRPGTSRLHADATRHVNRQSPDASSGSRETGRERRNDHENGSVRLRRTDTLPCCPGCTRAHKVGFGSSVDVRGPDGEEEAGAGGKGRKRSGRRSTLASAPLLTAVTGGSLVQ</sequence>
<dbReference type="GeneID" id="72000028"/>
<evidence type="ECO:0000256" key="1">
    <source>
        <dbReference type="SAM" id="MobiDB-lite"/>
    </source>
</evidence>
<protein>
    <recommendedName>
        <fullName evidence="5">Secreted protein</fullName>
    </recommendedName>
</protein>
<keyword evidence="4" id="KW-1185">Reference proteome</keyword>